<name>A0A916JJE9_9FLAO</name>
<proteinExistence type="predicted"/>
<dbReference type="RefSeq" id="WP_258540464.1">
    <property type="nucleotide sequence ID" value="NZ_OU015584.1"/>
</dbReference>
<dbReference type="KEGG" id="ptan:CRYO30217_00223"/>
<gene>
    <name evidence="1" type="ORF">CRYO30217_00223</name>
</gene>
<sequence length="213" mass="23921">MIIRVLIAIGLFLPFSLYGQEEGTPTRSAIKLDFKLPSGLTNHSFRNMMSGLADVDLNYTYHFEDIHLIAGAGIKYSYWNLESANFPNDIVTGRLEVVSPFINLGYRSIMGEKTFLDIELNGGYGRLFTSSNQNDKAYVQDAMILSPKLSFYLQASNLLYFGINGGYTLMGAEFTPSNLYLENFPAANDSYNQGKYQYFSVGFGFYAIIPTFK</sequence>
<evidence type="ECO:0000313" key="1">
    <source>
        <dbReference type="EMBL" id="CAG5076857.1"/>
    </source>
</evidence>
<dbReference type="Proteomes" id="UP000683507">
    <property type="component" value="Chromosome"/>
</dbReference>
<organism evidence="1 2">
    <name type="scientific">Parvicella tangerina</name>
    <dbReference type="NCBI Taxonomy" id="2829795"/>
    <lineage>
        <taxon>Bacteria</taxon>
        <taxon>Pseudomonadati</taxon>
        <taxon>Bacteroidota</taxon>
        <taxon>Flavobacteriia</taxon>
        <taxon>Flavobacteriales</taxon>
        <taxon>Parvicellaceae</taxon>
        <taxon>Parvicella</taxon>
    </lineage>
</organism>
<dbReference type="EMBL" id="OU015584">
    <property type="protein sequence ID" value="CAG5076857.1"/>
    <property type="molecule type" value="Genomic_DNA"/>
</dbReference>
<protein>
    <recommendedName>
        <fullName evidence="3">Outer membrane protein beta-barrel domain-containing protein</fullName>
    </recommendedName>
</protein>
<dbReference type="AlphaFoldDB" id="A0A916JJE9"/>
<evidence type="ECO:0008006" key="3">
    <source>
        <dbReference type="Google" id="ProtNLM"/>
    </source>
</evidence>
<keyword evidence="2" id="KW-1185">Reference proteome</keyword>
<reference evidence="1" key="1">
    <citation type="submission" date="2021-04" db="EMBL/GenBank/DDBJ databases">
        <authorList>
            <person name="Rodrigo-Torres L."/>
            <person name="Arahal R. D."/>
            <person name="Lucena T."/>
        </authorList>
    </citation>
    <scope>NUCLEOTIDE SEQUENCE</scope>
    <source>
        <strain evidence="1">AS29M-1</strain>
    </source>
</reference>
<accession>A0A916JJE9</accession>
<evidence type="ECO:0000313" key="2">
    <source>
        <dbReference type="Proteomes" id="UP000683507"/>
    </source>
</evidence>